<evidence type="ECO:0000313" key="1">
    <source>
        <dbReference type="Proteomes" id="UP000492821"/>
    </source>
</evidence>
<reference evidence="1" key="1">
    <citation type="journal article" date="2013" name="Genetics">
        <title>The draft genome and transcriptome of Panagrellus redivivus are shaped by the harsh demands of a free-living lifestyle.</title>
        <authorList>
            <person name="Srinivasan J."/>
            <person name="Dillman A.R."/>
            <person name="Macchietto M.G."/>
            <person name="Heikkinen L."/>
            <person name="Lakso M."/>
            <person name="Fracchia K.M."/>
            <person name="Antoshechkin I."/>
            <person name="Mortazavi A."/>
            <person name="Wong G."/>
            <person name="Sternberg P.W."/>
        </authorList>
    </citation>
    <scope>NUCLEOTIDE SEQUENCE [LARGE SCALE GENOMIC DNA]</scope>
    <source>
        <strain evidence="1">MT8872</strain>
    </source>
</reference>
<dbReference type="Proteomes" id="UP000492821">
    <property type="component" value="Unassembled WGS sequence"/>
</dbReference>
<dbReference type="AlphaFoldDB" id="A0A7E4ZYL8"/>
<dbReference type="WBParaSite" id="Pan_g3295.t1">
    <property type="protein sequence ID" value="Pan_g3295.t1"/>
    <property type="gene ID" value="Pan_g3295"/>
</dbReference>
<name>A0A7E4ZYL8_PANRE</name>
<proteinExistence type="predicted"/>
<keyword evidence="1" id="KW-1185">Reference proteome</keyword>
<reference evidence="2" key="2">
    <citation type="submission" date="2020-10" db="UniProtKB">
        <authorList>
            <consortium name="WormBaseParasite"/>
        </authorList>
    </citation>
    <scope>IDENTIFICATION</scope>
</reference>
<accession>A0A7E4ZYL8</accession>
<evidence type="ECO:0000313" key="2">
    <source>
        <dbReference type="WBParaSite" id="Pan_g3295.t1"/>
    </source>
</evidence>
<protein>
    <submittedName>
        <fullName evidence="2">FBA_2 domain-containing protein</fullName>
    </submittedName>
</protein>
<sequence length="282" mass="32419">MPYPIAKLAYGLRCRLSELATRIERYRLQIAAGKIAICPPNLEKMKAVHCDSNIYTFEASDPNLFVWFKKEDTKQMYPWFESDGPTYCTGDCNLRGVHLHHLKPSIINNLSLHCHDLTLTTCGTSKTFYEKVSTLTCGSVEFITLRGVKNFNLKFVLTAFPHLKSLDIPCGINYTWIRDIMTHQKRKLSQLRLEGNADHLGITTADWLVTFLKAQQSNFTLHLKVVTKCNADKLEKRIAEKLYVVKEKNHRFQNVVFETEDVTTVYCVSPEPAIQRKLMLDD</sequence>
<organism evidence="1 2">
    <name type="scientific">Panagrellus redivivus</name>
    <name type="common">Microworm</name>
    <dbReference type="NCBI Taxonomy" id="6233"/>
    <lineage>
        <taxon>Eukaryota</taxon>
        <taxon>Metazoa</taxon>
        <taxon>Ecdysozoa</taxon>
        <taxon>Nematoda</taxon>
        <taxon>Chromadorea</taxon>
        <taxon>Rhabditida</taxon>
        <taxon>Tylenchina</taxon>
        <taxon>Panagrolaimomorpha</taxon>
        <taxon>Panagrolaimoidea</taxon>
        <taxon>Panagrolaimidae</taxon>
        <taxon>Panagrellus</taxon>
    </lineage>
</organism>